<evidence type="ECO:0000313" key="5">
    <source>
        <dbReference type="EMBL" id="CAE0690181.1"/>
    </source>
</evidence>
<dbReference type="GO" id="GO:0005886">
    <property type="term" value="C:plasma membrane"/>
    <property type="evidence" value="ECO:0007669"/>
    <property type="project" value="TreeGrafter"/>
</dbReference>
<dbReference type="InterPro" id="IPR001464">
    <property type="entry name" value="Annexin"/>
</dbReference>
<accession>A0A7S3ZQ89</accession>
<dbReference type="OrthoDB" id="37886at2759"/>
<dbReference type="AlphaFoldDB" id="A0A7S3ZQ89"/>
<dbReference type="Pfam" id="PF00191">
    <property type="entry name" value="Annexin"/>
    <property type="match status" value="2"/>
</dbReference>
<evidence type="ECO:0000313" key="6">
    <source>
        <dbReference type="EMBL" id="CAH0371689.1"/>
    </source>
</evidence>
<protein>
    <recommendedName>
        <fullName evidence="8">Annexin</fullName>
    </recommendedName>
</protein>
<dbReference type="PANTHER" id="PTHR10502">
    <property type="entry name" value="ANNEXIN"/>
    <property type="match status" value="1"/>
</dbReference>
<keyword evidence="3" id="KW-0041">Annexin</keyword>
<dbReference type="SMART" id="SM00335">
    <property type="entry name" value="ANX"/>
    <property type="match status" value="3"/>
</dbReference>
<evidence type="ECO:0000256" key="4">
    <source>
        <dbReference type="SAM" id="MobiDB-lite"/>
    </source>
</evidence>
<reference evidence="6" key="2">
    <citation type="submission" date="2021-11" db="EMBL/GenBank/DDBJ databases">
        <authorList>
            <consortium name="Genoscope - CEA"/>
            <person name="William W."/>
        </authorList>
    </citation>
    <scope>NUCLEOTIDE SEQUENCE</scope>
</reference>
<dbReference type="GO" id="GO:0005737">
    <property type="term" value="C:cytoplasm"/>
    <property type="evidence" value="ECO:0007669"/>
    <property type="project" value="TreeGrafter"/>
</dbReference>
<sequence>MGCISSAPVEPEGDEFEGDPLADLKRRKRDLEQEVKGAQEYGQALLASQAELLQAQAQKEADRKKYYREHAFLWRAVEVCQRRWSDADHMVGCDEHALEVYKRHVIHTDYKEIVEACKGMGCDEKRISKVTNARTRHQLQDMQNLVEAESGVSIFKMIRGESWSFWTQLDDGLSDFARLCTWRMMPDARQTAYFLQRKMGGFFSDPAALCEILSTRTNEELRAAAQVYEKDTGKSLSDALKHATGGTLYTGDYGKWIARLAEFDREEGWAGSPQQLEDEAHRLYKACEANLISTDEGPFLEILAKASPEHIAYLEQAYENHPKTKRSLRKTLEKGLSGNFRTALLAHCTPKWEFLAHRLHVATKVEDLVDTGTDEEIICRILASCSKNDIFYNLIPTYDQMYAEKDKKDFQAMMKSECSGDFLQAIQDVTTSYPPCGHLLEPERATYEGTTDETRDLAYQALQMTYNYETAGELGARYDALVEATAWDLPFPTEGIDSALCPVPDTEPGYSAQQYMFNTPVGAGAVPNSVVEKVMQAPPVPIDNLIVRSQPYTTEGW</sequence>
<evidence type="ECO:0000256" key="2">
    <source>
        <dbReference type="ARBA" id="ARBA00022737"/>
    </source>
</evidence>
<dbReference type="EMBL" id="HBIW01006723">
    <property type="protein sequence ID" value="CAE0690181.1"/>
    <property type="molecule type" value="Transcribed_RNA"/>
</dbReference>
<dbReference type="PRINTS" id="PR00196">
    <property type="entry name" value="ANNEXIN"/>
</dbReference>
<comment type="similarity">
    <text evidence="1">Belongs to the annexin family.</text>
</comment>
<dbReference type="InterPro" id="IPR018502">
    <property type="entry name" value="Annexin_repeat"/>
</dbReference>
<name>A0A7S3ZQ89_9STRA</name>
<dbReference type="InterPro" id="IPR037104">
    <property type="entry name" value="Annexin_sf"/>
</dbReference>
<dbReference type="GO" id="GO:0001786">
    <property type="term" value="F:phosphatidylserine binding"/>
    <property type="evidence" value="ECO:0007669"/>
    <property type="project" value="TreeGrafter"/>
</dbReference>
<dbReference type="GO" id="GO:0005509">
    <property type="term" value="F:calcium ion binding"/>
    <property type="evidence" value="ECO:0007669"/>
    <property type="project" value="InterPro"/>
</dbReference>
<keyword evidence="7" id="KW-1185">Reference proteome</keyword>
<evidence type="ECO:0008006" key="8">
    <source>
        <dbReference type="Google" id="ProtNLM"/>
    </source>
</evidence>
<dbReference type="PROSITE" id="PS51897">
    <property type="entry name" value="ANNEXIN_2"/>
    <property type="match status" value="2"/>
</dbReference>
<organism evidence="5">
    <name type="scientific">Pelagomonas calceolata</name>
    <dbReference type="NCBI Taxonomy" id="35677"/>
    <lineage>
        <taxon>Eukaryota</taxon>
        <taxon>Sar</taxon>
        <taxon>Stramenopiles</taxon>
        <taxon>Ochrophyta</taxon>
        <taxon>Pelagophyceae</taxon>
        <taxon>Pelagomonadales</taxon>
        <taxon>Pelagomonadaceae</taxon>
        <taxon>Pelagomonas</taxon>
    </lineage>
</organism>
<evidence type="ECO:0000256" key="3">
    <source>
        <dbReference type="ARBA" id="ARBA00023216"/>
    </source>
</evidence>
<feature type="region of interest" description="Disordered" evidence="4">
    <location>
        <begin position="1"/>
        <end position="23"/>
    </location>
</feature>
<dbReference type="Proteomes" id="UP000789595">
    <property type="component" value="Unassembled WGS sequence"/>
</dbReference>
<dbReference type="PANTHER" id="PTHR10502:SF102">
    <property type="entry name" value="ANNEXIN B11"/>
    <property type="match status" value="1"/>
</dbReference>
<reference evidence="5" key="1">
    <citation type="submission" date="2021-01" db="EMBL/GenBank/DDBJ databases">
        <authorList>
            <person name="Corre E."/>
            <person name="Pelletier E."/>
            <person name="Niang G."/>
            <person name="Scheremetjew M."/>
            <person name="Finn R."/>
            <person name="Kale V."/>
            <person name="Holt S."/>
            <person name="Cochrane G."/>
            <person name="Meng A."/>
            <person name="Brown T."/>
            <person name="Cohen L."/>
        </authorList>
    </citation>
    <scope>NUCLEOTIDE SEQUENCE</scope>
    <source>
        <strain evidence="5">CCMP1756</strain>
    </source>
</reference>
<gene>
    <name evidence="5" type="ORF">PCAL00307_LOCUS5616</name>
    <name evidence="6" type="ORF">PECAL_3P16410</name>
</gene>
<evidence type="ECO:0000313" key="7">
    <source>
        <dbReference type="Proteomes" id="UP000789595"/>
    </source>
</evidence>
<dbReference type="EMBL" id="CAKKNE010000003">
    <property type="protein sequence ID" value="CAH0371689.1"/>
    <property type="molecule type" value="Genomic_DNA"/>
</dbReference>
<dbReference type="SUPFAM" id="SSF47874">
    <property type="entry name" value="Annexin"/>
    <property type="match status" value="1"/>
</dbReference>
<dbReference type="GO" id="GO:0005544">
    <property type="term" value="F:calcium-dependent phospholipid binding"/>
    <property type="evidence" value="ECO:0007669"/>
    <property type="project" value="InterPro"/>
</dbReference>
<evidence type="ECO:0000256" key="1">
    <source>
        <dbReference type="ARBA" id="ARBA00007831"/>
    </source>
</evidence>
<dbReference type="Gene3D" id="1.10.220.10">
    <property type="entry name" value="Annexin"/>
    <property type="match status" value="3"/>
</dbReference>
<keyword evidence="2" id="KW-0677">Repeat</keyword>
<feature type="compositionally biased region" description="Acidic residues" evidence="4">
    <location>
        <begin position="11"/>
        <end position="20"/>
    </location>
</feature>
<proteinExistence type="inferred from homology"/>